<evidence type="ECO:0000256" key="1">
    <source>
        <dbReference type="SAM" id="Phobius"/>
    </source>
</evidence>
<name>A0A9D1W1X3_9FIRM</name>
<comment type="caution">
    <text evidence="2">The sequence shown here is derived from an EMBL/GenBank/DDBJ whole genome shotgun (WGS) entry which is preliminary data.</text>
</comment>
<gene>
    <name evidence="2" type="ORF">H9851_07750</name>
</gene>
<organism evidence="2 3">
    <name type="scientific">Candidatus Borkfalkia faecavium</name>
    <dbReference type="NCBI Taxonomy" id="2838508"/>
    <lineage>
        <taxon>Bacteria</taxon>
        <taxon>Bacillati</taxon>
        <taxon>Bacillota</taxon>
        <taxon>Clostridia</taxon>
        <taxon>Christensenellales</taxon>
        <taxon>Christensenellaceae</taxon>
        <taxon>Candidatus Borkfalkia</taxon>
    </lineage>
</organism>
<feature type="transmembrane region" description="Helical" evidence="1">
    <location>
        <begin position="30"/>
        <end position="51"/>
    </location>
</feature>
<accession>A0A9D1W1X3</accession>
<evidence type="ECO:0000313" key="3">
    <source>
        <dbReference type="Proteomes" id="UP000886847"/>
    </source>
</evidence>
<protein>
    <recommendedName>
        <fullName evidence="4">Stage III sporulation protein AF</fullName>
    </recommendedName>
</protein>
<feature type="transmembrane region" description="Helical" evidence="1">
    <location>
        <begin position="5"/>
        <end position="24"/>
    </location>
</feature>
<proteinExistence type="predicted"/>
<dbReference type="EMBL" id="DXEW01000037">
    <property type="protein sequence ID" value="HIX51155.1"/>
    <property type="molecule type" value="Genomic_DNA"/>
</dbReference>
<reference evidence="2" key="2">
    <citation type="submission" date="2021-04" db="EMBL/GenBank/DDBJ databases">
        <authorList>
            <person name="Gilroy R."/>
        </authorList>
    </citation>
    <scope>NUCLEOTIDE SEQUENCE</scope>
    <source>
        <strain evidence="2">2189</strain>
    </source>
</reference>
<keyword evidence="1" id="KW-0472">Membrane</keyword>
<keyword evidence="1" id="KW-0812">Transmembrane</keyword>
<keyword evidence="1" id="KW-1133">Transmembrane helix</keyword>
<evidence type="ECO:0008006" key="4">
    <source>
        <dbReference type="Google" id="ProtNLM"/>
    </source>
</evidence>
<dbReference type="Proteomes" id="UP000886847">
    <property type="component" value="Unassembled WGS sequence"/>
</dbReference>
<sequence length="155" mass="16866">MQAYILGVCGAVVISALITILLPEGKTGKFIGGILKLFCVAVMLLPVPALLREVGVTGGGSGGEMQPDEAFIDAVFSRRAEEEEEALEGKIDEEVGVTALVDILWECEDFAYTVEEIDVKIEDFGIYGADRHIFVIEQVEACVREWYSAEVNVHA</sequence>
<reference evidence="2" key="1">
    <citation type="journal article" date="2021" name="PeerJ">
        <title>Extensive microbial diversity within the chicken gut microbiome revealed by metagenomics and culture.</title>
        <authorList>
            <person name="Gilroy R."/>
            <person name="Ravi A."/>
            <person name="Getino M."/>
            <person name="Pursley I."/>
            <person name="Horton D.L."/>
            <person name="Alikhan N.F."/>
            <person name="Baker D."/>
            <person name="Gharbi K."/>
            <person name="Hall N."/>
            <person name="Watson M."/>
            <person name="Adriaenssens E.M."/>
            <person name="Foster-Nyarko E."/>
            <person name="Jarju S."/>
            <person name="Secka A."/>
            <person name="Antonio M."/>
            <person name="Oren A."/>
            <person name="Chaudhuri R.R."/>
            <person name="La Ragione R."/>
            <person name="Hildebrand F."/>
            <person name="Pallen M.J."/>
        </authorList>
    </citation>
    <scope>NUCLEOTIDE SEQUENCE</scope>
    <source>
        <strain evidence="2">2189</strain>
    </source>
</reference>
<evidence type="ECO:0000313" key="2">
    <source>
        <dbReference type="EMBL" id="HIX51155.1"/>
    </source>
</evidence>
<dbReference type="AlphaFoldDB" id="A0A9D1W1X3"/>